<proteinExistence type="predicted"/>
<keyword evidence="1" id="KW-0472">Membrane</keyword>
<organism evidence="3 4">
    <name type="scientific">Catenuloplanes niger</name>
    <dbReference type="NCBI Taxonomy" id="587534"/>
    <lineage>
        <taxon>Bacteria</taxon>
        <taxon>Bacillati</taxon>
        <taxon>Actinomycetota</taxon>
        <taxon>Actinomycetes</taxon>
        <taxon>Micromonosporales</taxon>
        <taxon>Micromonosporaceae</taxon>
        <taxon>Catenuloplanes</taxon>
    </lineage>
</organism>
<feature type="signal peptide" evidence="2">
    <location>
        <begin position="1"/>
        <end position="32"/>
    </location>
</feature>
<comment type="caution">
    <text evidence="3">The sequence shown here is derived from an EMBL/GenBank/DDBJ whole genome shotgun (WGS) entry which is preliminary data.</text>
</comment>
<evidence type="ECO:0008006" key="5">
    <source>
        <dbReference type="Google" id="ProtNLM"/>
    </source>
</evidence>
<evidence type="ECO:0000313" key="3">
    <source>
        <dbReference type="EMBL" id="MDR7321646.1"/>
    </source>
</evidence>
<sequence length="130" mass="13267">MRATGRSLALGGATVGATAAMLWVATPASAFAHDKVANPYLHTLLDVLSLAVVISPVVSAYLWGARRRGPLIALVALVQIPVAVIAFVPIVPPAVHLVLFGVAIGLTIGSIRFVRGSVPSPAAATEPSRG</sequence>
<keyword evidence="1" id="KW-0812">Transmembrane</keyword>
<accession>A0AAE3ZLM9</accession>
<keyword evidence="2" id="KW-0732">Signal</keyword>
<evidence type="ECO:0000313" key="4">
    <source>
        <dbReference type="Proteomes" id="UP001183629"/>
    </source>
</evidence>
<feature type="transmembrane region" description="Helical" evidence="1">
    <location>
        <begin position="40"/>
        <end position="64"/>
    </location>
</feature>
<keyword evidence="1" id="KW-1133">Transmembrane helix</keyword>
<feature type="transmembrane region" description="Helical" evidence="1">
    <location>
        <begin position="71"/>
        <end position="91"/>
    </location>
</feature>
<dbReference type="EMBL" id="JAVDYC010000001">
    <property type="protein sequence ID" value="MDR7321646.1"/>
    <property type="molecule type" value="Genomic_DNA"/>
</dbReference>
<reference evidence="3 4" key="1">
    <citation type="submission" date="2023-07" db="EMBL/GenBank/DDBJ databases">
        <title>Sequencing the genomes of 1000 actinobacteria strains.</title>
        <authorList>
            <person name="Klenk H.-P."/>
        </authorList>
    </citation>
    <scope>NUCLEOTIDE SEQUENCE [LARGE SCALE GENOMIC DNA]</scope>
    <source>
        <strain evidence="3 4">DSM 44711</strain>
    </source>
</reference>
<keyword evidence="4" id="KW-1185">Reference proteome</keyword>
<gene>
    <name evidence="3" type="ORF">J2S44_001896</name>
</gene>
<name>A0AAE3ZLM9_9ACTN</name>
<dbReference type="Proteomes" id="UP001183629">
    <property type="component" value="Unassembled WGS sequence"/>
</dbReference>
<dbReference type="AlphaFoldDB" id="A0AAE3ZLM9"/>
<evidence type="ECO:0000256" key="1">
    <source>
        <dbReference type="SAM" id="Phobius"/>
    </source>
</evidence>
<feature type="transmembrane region" description="Helical" evidence="1">
    <location>
        <begin position="97"/>
        <end position="114"/>
    </location>
</feature>
<evidence type="ECO:0000256" key="2">
    <source>
        <dbReference type="SAM" id="SignalP"/>
    </source>
</evidence>
<dbReference type="RefSeq" id="WP_310410775.1">
    <property type="nucleotide sequence ID" value="NZ_JAVDYC010000001.1"/>
</dbReference>
<protein>
    <recommendedName>
        <fullName evidence="5">Integral membrane protein</fullName>
    </recommendedName>
</protein>
<feature type="chain" id="PRO_5042063940" description="Integral membrane protein" evidence="2">
    <location>
        <begin position="33"/>
        <end position="130"/>
    </location>
</feature>